<comment type="caution">
    <text evidence="13">The sequence shown here is derived from an EMBL/GenBank/DDBJ whole genome shotgun (WGS) entry which is preliminary data.</text>
</comment>
<accession>A0ABP8I9Z3</accession>
<dbReference type="NCBIfam" id="TIGR00263">
    <property type="entry name" value="trpB"/>
    <property type="match status" value="1"/>
</dbReference>
<comment type="similarity">
    <text evidence="3 11">Belongs to the TrpB family.</text>
</comment>
<dbReference type="PANTHER" id="PTHR48077:SF3">
    <property type="entry name" value="TRYPTOPHAN SYNTHASE"/>
    <property type="match status" value="1"/>
</dbReference>
<comment type="cofactor">
    <cofactor evidence="1 11">
        <name>pyridoxal 5'-phosphate</name>
        <dbReference type="ChEBI" id="CHEBI:597326"/>
    </cofactor>
</comment>
<evidence type="ECO:0000259" key="12">
    <source>
        <dbReference type="Pfam" id="PF00291"/>
    </source>
</evidence>
<feature type="domain" description="Tryptophan synthase beta chain-like PALP" evidence="12">
    <location>
        <begin position="83"/>
        <end position="406"/>
    </location>
</feature>
<evidence type="ECO:0000256" key="2">
    <source>
        <dbReference type="ARBA" id="ARBA00004733"/>
    </source>
</evidence>
<dbReference type="InterPro" id="IPR036052">
    <property type="entry name" value="TrpB-like_PALP_sf"/>
</dbReference>
<evidence type="ECO:0000256" key="7">
    <source>
        <dbReference type="ARBA" id="ARBA00022898"/>
    </source>
</evidence>
<name>A0ABP8I9Z3_9BURK</name>
<dbReference type="HAMAP" id="MF_00133">
    <property type="entry name" value="Trp_synth_beta"/>
    <property type="match status" value="1"/>
</dbReference>
<keyword evidence="9 11" id="KW-0456">Lyase</keyword>
<feature type="modified residue" description="N6-(pyridoxal phosphate)lysine" evidence="11">
    <location>
        <position position="116"/>
    </location>
</feature>
<dbReference type="CDD" id="cd06446">
    <property type="entry name" value="Trp-synth_B"/>
    <property type="match status" value="1"/>
</dbReference>
<dbReference type="EMBL" id="BAABGJ010000080">
    <property type="protein sequence ID" value="GAA4354331.1"/>
    <property type="molecule type" value="Genomic_DNA"/>
</dbReference>
<dbReference type="PIRSF" id="PIRSF001413">
    <property type="entry name" value="Trp_syn_beta"/>
    <property type="match status" value="1"/>
</dbReference>
<evidence type="ECO:0000256" key="1">
    <source>
        <dbReference type="ARBA" id="ARBA00001933"/>
    </source>
</evidence>
<dbReference type="InterPro" id="IPR006654">
    <property type="entry name" value="Trp_synth_beta"/>
</dbReference>
<evidence type="ECO:0000256" key="9">
    <source>
        <dbReference type="ARBA" id="ARBA00023239"/>
    </source>
</evidence>
<evidence type="ECO:0000256" key="8">
    <source>
        <dbReference type="ARBA" id="ARBA00023141"/>
    </source>
</evidence>
<comment type="pathway">
    <text evidence="2 11">Amino-acid biosynthesis; L-tryptophan biosynthesis; L-tryptophan from chorismate: step 5/5.</text>
</comment>
<protein>
    <recommendedName>
        <fullName evidence="11">Tryptophan synthase beta chain</fullName>
        <ecNumber evidence="11">4.2.1.20</ecNumber>
    </recommendedName>
</protein>
<comment type="function">
    <text evidence="11">The beta subunit is responsible for the synthesis of L-tryptophan from indole and L-serine.</text>
</comment>
<evidence type="ECO:0000256" key="4">
    <source>
        <dbReference type="ARBA" id="ARBA00011270"/>
    </source>
</evidence>
<comment type="catalytic activity">
    <reaction evidence="10 11">
        <text>(1S,2R)-1-C-(indol-3-yl)glycerol 3-phosphate + L-serine = D-glyceraldehyde 3-phosphate + L-tryptophan + H2O</text>
        <dbReference type="Rhea" id="RHEA:10532"/>
        <dbReference type="ChEBI" id="CHEBI:15377"/>
        <dbReference type="ChEBI" id="CHEBI:33384"/>
        <dbReference type="ChEBI" id="CHEBI:57912"/>
        <dbReference type="ChEBI" id="CHEBI:58866"/>
        <dbReference type="ChEBI" id="CHEBI:59776"/>
        <dbReference type="EC" id="4.2.1.20"/>
    </reaction>
</comment>
<dbReference type="PROSITE" id="PS00168">
    <property type="entry name" value="TRP_SYNTHASE_BETA"/>
    <property type="match status" value="1"/>
</dbReference>
<keyword evidence="6 11" id="KW-0822">Tryptophan biosynthesis</keyword>
<dbReference type="EC" id="4.2.1.20" evidence="11"/>
<dbReference type="InterPro" id="IPR001926">
    <property type="entry name" value="TrpB-like_PALP"/>
</dbReference>
<evidence type="ECO:0000256" key="10">
    <source>
        <dbReference type="ARBA" id="ARBA00049047"/>
    </source>
</evidence>
<comment type="subunit">
    <text evidence="4 11">Tetramer of two alpha and two beta chains.</text>
</comment>
<keyword evidence="14" id="KW-1185">Reference proteome</keyword>
<evidence type="ECO:0000256" key="5">
    <source>
        <dbReference type="ARBA" id="ARBA00022605"/>
    </source>
</evidence>
<evidence type="ECO:0000256" key="3">
    <source>
        <dbReference type="ARBA" id="ARBA00009982"/>
    </source>
</evidence>
<dbReference type="InterPro" id="IPR023026">
    <property type="entry name" value="Trp_synth_beta/beta-like"/>
</dbReference>
<dbReference type="InterPro" id="IPR006653">
    <property type="entry name" value="Trp_synth_b_CS"/>
</dbReference>
<dbReference type="SUPFAM" id="SSF53686">
    <property type="entry name" value="Tryptophan synthase beta subunit-like PLP-dependent enzymes"/>
    <property type="match status" value="1"/>
</dbReference>
<gene>
    <name evidence="13" type="primary">trpB_2</name>
    <name evidence="11" type="synonym">trpB</name>
    <name evidence="13" type="ORF">GCM10023165_45480</name>
</gene>
<evidence type="ECO:0000313" key="13">
    <source>
        <dbReference type="EMBL" id="GAA4354331.1"/>
    </source>
</evidence>
<dbReference type="PANTHER" id="PTHR48077">
    <property type="entry name" value="TRYPTOPHAN SYNTHASE-RELATED"/>
    <property type="match status" value="1"/>
</dbReference>
<evidence type="ECO:0000313" key="14">
    <source>
        <dbReference type="Proteomes" id="UP001500975"/>
    </source>
</evidence>
<sequence length="422" mass="44632">MSMTNPAALPAHASVHPCDSGGTSPFADVQMTRRFGAHAFYGGSYVSESLVGVLAEVEAAFRTARSDPAFVQALWLVMQNFAGRETPLGYASRLSAKLGRHIYLKREDLLHGGAHKTNSTLGQLLLAKRMGKTRIIAETGAGQHGVATAMTGAALDLPVEIYMGAVDIERQQQNVRRMALFGAKVHPVEAGGATLKDAINEAMRDWITNVGSTYHCFGTAAGPYPYPSMIKYFQSVIGLESRRQLLEQTGRLPAAVYACIGGGSNAVGLYAGFEDDADVTLYGAEPAGLADGSAHHAATLTQGCVGVFHGMRSLFLQNGEGQISNTHSIAAGLDYPGVGPELAALQESGRATFVAISDMEALDAFETLSRLEGIIPAFESAHALALAIRSSLNHPPGSSHVVCLSGRGDKDLDQYGQIRGWS</sequence>
<keyword evidence="7 11" id="KW-0663">Pyridoxal phosphate</keyword>
<reference evidence="14" key="1">
    <citation type="journal article" date="2019" name="Int. J. Syst. Evol. Microbiol.">
        <title>The Global Catalogue of Microorganisms (GCM) 10K type strain sequencing project: providing services to taxonomists for standard genome sequencing and annotation.</title>
        <authorList>
            <consortium name="The Broad Institute Genomics Platform"/>
            <consortium name="The Broad Institute Genome Sequencing Center for Infectious Disease"/>
            <person name="Wu L."/>
            <person name="Ma J."/>
        </authorList>
    </citation>
    <scope>NUCLEOTIDE SEQUENCE [LARGE SCALE GENOMIC DNA]</scope>
    <source>
        <strain evidence="14">JCM 17804</strain>
    </source>
</reference>
<keyword evidence="8 11" id="KW-0057">Aromatic amino acid biosynthesis</keyword>
<organism evidence="13 14">
    <name type="scientific">Variovorax defluvii</name>
    <dbReference type="NCBI Taxonomy" id="913761"/>
    <lineage>
        <taxon>Bacteria</taxon>
        <taxon>Pseudomonadati</taxon>
        <taxon>Pseudomonadota</taxon>
        <taxon>Betaproteobacteria</taxon>
        <taxon>Burkholderiales</taxon>
        <taxon>Comamonadaceae</taxon>
        <taxon>Variovorax</taxon>
    </lineage>
</organism>
<keyword evidence="5 11" id="KW-0028">Amino-acid biosynthesis</keyword>
<dbReference type="Pfam" id="PF00291">
    <property type="entry name" value="PALP"/>
    <property type="match status" value="1"/>
</dbReference>
<evidence type="ECO:0000256" key="6">
    <source>
        <dbReference type="ARBA" id="ARBA00022822"/>
    </source>
</evidence>
<dbReference type="Gene3D" id="3.40.50.1100">
    <property type="match status" value="2"/>
</dbReference>
<dbReference type="Proteomes" id="UP001500975">
    <property type="component" value="Unassembled WGS sequence"/>
</dbReference>
<proteinExistence type="inferred from homology"/>
<evidence type="ECO:0000256" key="11">
    <source>
        <dbReference type="HAMAP-Rule" id="MF_00133"/>
    </source>
</evidence>